<dbReference type="AlphaFoldDB" id="A0AAN6WP46"/>
<evidence type="ECO:0000256" key="1">
    <source>
        <dbReference type="ARBA" id="ARBA00007355"/>
    </source>
</evidence>
<keyword evidence="2" id="KW-0472">Membrane</keyword>
<keyword evidence="2" id="KW-0249">Electron transport</keyword>
<reference evidence="3" key="2">
    <citation type="submission" date="2023-05" db="EMBL/GenBank/DDBJ databases">
        <authorList>
            <consortium name="Lawrence Berkeley National Laboratory"/>
            <person name="Steindorff A."/>
            <person name="Hensen N."/>
            <person name="Bonometti L."/>
            <person name="Westerberg I."/>
            <person name="Brannstrom I.O."/>
            <person name="Guillou S."/>
            <person name="Cros-Aarteil S."/>
            <person name="Calhoun S."/>
            <person name="Haridas S."/>
            <person name="Kuo A."/>
            <person name="Mondo S."/>
            <person name="Pangilinan J."/>
            <person name="Riley R."/>
            <person name="Labutti K."/>
            <person name="Andreopoulos B."/>
            <person name="Lipzen A."/>
            <person name="Chen C."/>
            <person name="Yanf M."/>
            <person name="Daum C."/>
            <person name="Ng V."/>
            <person name="Clum A."/>
            <person name="Ohm R."/>
            <person name="Martin F."/>
            <person name="Silar P."/>
            <person name="Natvig D."/>
            <person name="Lalanne C."/>
            <person name="Gautier V."/>
            <person name="Ament-Velasquez S.L."/>
            <person name="Kruys A."/>
            <person name="Hutchinson M.I."/>
            <person name="Powell A.J."/>
            <person name="Barry K."/>
            <person name="Miller A.N."/>
            <person name="Grigoriev I.V."/>
            <person name="Debuchy R."/>
            <person name="Gladieux P."/>
            <person name="Thoren M.H."/>
            <person name="Johannesson H."/>
        </authorList>
    </citation>
    <scope>NUCLEOTIDE SEQUENCE</scope>
    <source>
        <strain evidence="3">PSN309</strain>
    </source>
</reference>
<evidence type="ECO:0000256" key="2">
    <source>
        <dbReference type="RuleBase" id="RU363103"/>
    </source>
</evidence>
<accession>A0AAN6WP46</accession>
<dbReference type="EMBL" id="MU864459">
    <property type="protein sequence ID" value="KAK4185188.1"/>
    <property type="molecule type" value="Genomic_DNA"/>
</dbReference>
<comment type="function">
    <text evidence="2">Accessory subunit of the mitochondrial membrane respiratory chain NADH dehydrogenase (Complex I), that is believed not to be involved in catalysis. Complex I functions in the transfer of electrons from NADH to the respiratory chain. The immediate electron acceptor for the enzyme is believed to be ubiquinone.</text>
</comment>
<reference evidence="3" key="1">
    <citation type="journal article" date="2023" name="Mol. Phylogenet. Evol.">
        <title>Genome-scale phylogeny and comparative genomics of the fungal order Sordariales.</title>
        <authorList>
            <person name="Hensen N."/>
            <person name="Bonometti L."/>
            <person name="Westerberg I."/>
            <person name="Brannstrom I.O."/>
            <person name="Guillou S."/>
            <person name="Cros-Aarteil S."/>
            <person name="Calhoun S."/>
            <person name="Haridas S."/>
            <person name="Kuo A."/>
            <person name="Mondo S."/>
            <person name="Pangilinan J."/>
            <person name="Riley R."/>
            <person name="LaButti K."/>
            <person name="Andreopoulos B."/>
            <person name="Lipzen A."/>
            <person name="Chen C."/>
            <person name="Yan M."/>
            <person name="Daum C."/>
            <person name="Ng V."/>
            <person name="Clum A."/>
            <person name="Steindorff A."/>
            <person name="Ohm R.A."/>
            <person name="Martin F."/>
            <person name="Silar P."/>
            <person name="Natvig D.O."/>
            <person name="Lalanne C."/>
            <person name="Gautier V."/>
            <person name="Ament-Velasquez S.L."/>
            <person name="Kruys A."/>
            <person name="Hutchinson M.I."/>
            <person name="Powell A.J."/>
            <person name="Barry K."/>
            <person name="Miller A.N."/>
            <person name="Grigoriev I.V."/>
            <person name="Debuchy R."/>
            <person name="Gladieux P."/>
            <person name="Hiltunen Thoren M."/>
            <person name="Johannesson H."/>
        </authorList>
    </citation>
    <scope>NUCLEOTIDE SEQUENCE</scope>
    <source>
        <strain evidence="3">PSN309</strain>
    </source>
</reference>
<keyword evidence="2" id="KW-0813">Transport</keyword>
<keyword evidence="2" id="KW-0999">Mitochondrion inner membrane</keyword>
<dbReference type="GO" id="GO:0006979">
    <property type="term" value="P:response to oxidative stress"/>
    <property type="evidence" value="ECO:0007669"/>
    <property type="project" value="TreeGrafter"/>
</dbReference>
<gene>
    <name evidence="3" type="ORF">QBC35DRAFT_504324</name>
</gene>
<evidence type="ECO:0000313" key="3">
    <source>
        <dbReference type="EMBL" id="KAK4185188.1"/>
    </source>
</evidence>
<comment type="caution">
    <text evidence="3">The sequence shown here is derived from an EMBL/GenBank/DDBJ whole genome shotgun (WGS) entry which is preliminary data.</text>
</comment>
<keyword evidence="3" id="KW-0830">Ubiquinone</keyword>
<comment type="subcellular location">
    <subcellularLocation>
        <location evidence="2">Mitochondrion inner membrane</location>
        <topology evidence="2">Peripheral membrane protein</topology>
        <orientation evidence="2">Matrix side</orientation>
    </subcellularLocation>
</comment>
<sequence>MSSISRTLGNLRKIGLKEYWHQLNYIGDTKAGVLVGTDRFGNKFYENNDELPLRTRWVDYVKHDFDPGQIEPLWHAWISYAVDVPPTKDPLTQAIGNRPWAPKEHVPNRTFTRAAFKTYNTTKPKIQTWQPFAAPRP</sequence>
<dbReference type="Pfam" id="PF05071">
    <property type="entry name" value="NDUFA12"/>
    <property type="match status" value="1"/>
</dbReference>
<name>A0AAN6WP46_9PEZI</name>
<organism evidence="3 4">
    <name type="scientific">Podospora australis</name>
    <dbReference type="NCBI Taxonomy" id="1536484"/>
    <lineage>
        <taxon>Eukaryota</taxon>
        <taxon>Fungi</taxon>
        <taxon>Dikarya</taxon>
        <taxon>Ascomycota</taxon>
        <taxon>Pezizomycotina</taxon>
        <taxon>Sordariomycetes</taxon>
        <taxon>Sordariomycetidae</taxon>
        <taxon>Sordariales</taxon>
        <taxon>Podosporaceae</taxon>
        <taxon>Podospora</taxon>
    </lineage>
</organism>
<dbReference type="GO" id="GO:0005743">
    <property type="term" value="C:mitochondrial inner membrane"/>
    <property type="evidence" value="ECO:0007669"/>
    <property type="project" value="UniProtKB-SubCell"/>
</dbReference>
<proteinExistence type="inferred from homology"/>
<keyword evidence="4" id="KW-1185">Reference proteome</keyword>
<dbReference type="InterPro" id="IPR007763">
    <property type="entry name" value="NDUFA12"/>
</dbReference>
<keyword evidence="2" id="KW-0496">Mitochondrion</keyword>
<dbReference type="GO" id="GO:0045271">
    <property type="term" value="C:respiratory chain complex I"/>
    <property type="evidence" value="ECO:0007669"/>
    <property type="project" value="InterPro"/>
</dbReference>
<dbReference type="PANTHER" id="PTHR12910">
    <property type="entry name" value="NADH-UBIQUINONE OXIDOREDUCTASE SUBUNIT B17.2"/>
    <property type="match status" value="1"/>
</dbReference>
<dbReference type="PANTHER" id="PTHR12910:SF2">
    <property type="entry name" value="NADH DEHYDROGENASE [UBIQUINONE] 1 ALPHA SUBCOMPLEX SUBUNIT 12"/>
    <property type="match status" value="1"/>
</dbReference>
<comment type="similarity">
    <text evidence="1 2">Belongs to the complex I NDUFA12 subunit family.</text>
</comment>
<dbReference type="Proteomes" id="UP001302126">
    <property type="component" value="Unassembled WGS sequence"/>
</dbReference>
<keyword evidence="2" id="KW-0679">Respiratory chain</keyword>
<protein>
    <recommendedName>
        <fullName evidence="2">NADH dehydrogenase [ubiquinone] 1 alpha subcomplex subunit</fullName>
    </recommendedName>
</protein>
<evidence type="ECO:0000313" key="4">
    <source>
        <dbReference type="Proteomes" id="UP001302126"/>
    </source>
</evidence>